<sequence>MREHVVRFGDEANEYHFDRRPWPTHVRAVCHLFGRGYDEDDNYYVLTQGGTDGTARVLRRLPQLAAASEGAPPVCLRLAADLARERLSALRDATAYQVMERLQSLLELIRGDVVMSNIVIEENGMQCVLAASGLAAATDVRHVELAMACLCELFQIEAAQAWLEEHQEEELHPALFRRLFAAIFRAEFARPSKGGLAMGDEDTDDDAAEELMKRWLSVTLRARGLEGPLVSCRLIAKGRSLTVGLAVLEALIAPPQPTSAAAHAEALTGMNTFIQHMKQLEVHTAAEFNKYDRVENAVRKDGATEMTERTFSIRGWLMLAGMPCPVNAVPPAMDNVKMNELCEPVVASQPLSDKFGQLCFVFKQMRGASRAPRVEGSCEVFLRGGLRCTFPLRGMWPIVGPCSVAEARTPIVIATRVELPPPPPAPSAPPLGVDGHPAQDCPVCLGPLSRSSNFVLPCGHHFHSMCCGMALQVSAACPSCRTEVQDSTYESLASQLQTDPTVNGDLASEVLVSLRSRAREGRDASSGISEEATIDAMRSAVRRGDANKVPSIAALLGRGAGAQARSLQPPAVRVAAVAALRSRCSDS</sequence>
<protein>
    <recommendedName>
        <fullName evidence="2">RING-type domain-containing protein</fullName>
    </recommendedName>
</protein>
<evidence type="ECO:0000313" key="3">
    <source>
        <dbReference type="EMBL" id="CAK0845074.1"/>
    </source>
</evidence>
<evidence type="ECO:0000313" key="4">
    <source>
        <dbReference type="Proteomes" id="UP001189429"/>
    </source>
</evidence>
<dbReference type="SUPFAM" id="SSF57850">
    <property type="entry name" value="RING/U-box"/>
    <property type="match status" value="1"/>
</dbReference>
<dbReference type="EMBL" id="CAUYUJ010014715">
    <property type="protein sequence ID" value="CAK0845074.1"/>
    <property type="molecule type" value="Genomic_DNA"/>
</dbReference>
<dbReference type="PROSITE" id="PS50089">
    <property type="entry name" value="ZF_RING_2"/>
    <property type="match status" value="1"/>
</dbReference>
<comment type="caution">
    <text evidence="3">The sequence shown here is derived from an EMBL/GenBank/DDBJ whole genome shotgun (WGS) entry which is preliminary data.</text>
</comment>
<evidence type="ECO:0000256" key="1">
    <source>
        <dbReference type="PROSITE-ProRule" id="PRU00175"/>
    </source>
</evidence>
<dbReference type="Proteomes" id="UP001189429">
    <property type="component" value="Unassembled WGS sequence"/>
</dbReference>
<keyword evidence="1" id="KW-0863">Zinc-finger</keyword>
<feature type="domain" description="RING-type" evidence="2">
    <location>
        <begin position="441"/>
        <end position="481"/>
    </location>
</feature>
<dbReference type="Gene3D" id="3.30.40.10">
    <property type="entry name" value="Zinc/RING finger domain, C3HC4 (zinc finger)"/>
    <property type="match status" value="1"/>
</dbReference>
<gene>
    <name evidence="3" type="ORF">PCOR1329_LOCUS38981</name>
</gene>
<dbReference type="InterPro" id="IPR013083">
    <property type="entry name" value="Znf_RING/FYVE/PHD"/>
</dbReference>
<keyword evidence="1" id="KW-0862">Zinc</keyword>
<name>A0ABN9TGS8_9DINO</name>
<reference evidence="3" key="1">
    <citation type="submission" date="2023-10" db="EMBL/GenBank/DDBJ databases">
        <authorList>
            <person name="Chen Y."/>
            <person name="Shah S."/>
            <person name="Dougan E. K."/>
            <person name="Thang M."/>
            <person name="Chan C."/>
        </authorList>
    </citation>
    <scope>NUCLEOTIDE SEQUENCE [LARGE SCALE GENOMIC DNA]</scope>
</reference>
<dbReference type="Pfam" id="PF13639">
    <property type="entry name" value="zf-RING_2"/>
    <property type="match status" value="1"/>
</dbReference>
<dbReference type="InterPro" id="IPR001841">
    <property type="entry name" value="Znf_RING"/>
</dbReference>
<dbReference type="SMART" id="SM00184">
    <property type="entry name" value="RING"/>
    <property type="match status" value="1"/>
</dbReference>
<evidence type="ECO:0000259" key="2">
    <source>
        <dbReference type="PROSITE" id="PS50089"/>
    </source>
</evidence>
<proteinExistence type="predicted"/>
<keyword evidence="1" id="KW-0479">Metal-binding</keyword>
<organism evidence="3 4">
    <name type="scientific">Prorocentrum cordatum</name>
    <dbReference type="NCBI Taxonomy" id="2364126"/>
    <lineage>
        <taxon>Eukaryota</taxon>
        <taxon>Sar</taxon>
        <taxon>Alveolata</taxon>
        <taxon>Dinophyceae</taxon>
        <taxon>Prorocentrales</taxon>
        <taxon>Prorocentraceae</taxon>
        <taxon>Prorocentrum</taxon>
    </lineage>
</organism>
<accession>A0ABN9TGS8</accession>
<keyword evidence="4" id="KW-1185">Reference proteome</keyword>